<reference evidence="4 5" key="2">
    <citation type="submission" date="2024-05" db="EMBL/GenBank/DDBJ databases">
        <authorList>
            <person name="Chen Y."/>
            <person name="Shah S."/>
            <person name="Dougan E. K."/>
            <person name="Thang M."/>
            <person name="Chan C."/>
        </authorList>
    </citation>
    <scope>NUCLEOTIDE SEQUENCE [LARGE SCALE GENOMIC DNA]</scope>
</reference>
<evidence type="ECO:0000313" key="5">
    <source>
        <dbReference type="Proteomes" id="UP001152797"/>
    </source>
</evidence>
<feature type="signal peptide" evidence="2">
    <location>
        <begin position="1"/>
        <end position="16"/>
    </location>
</feature>
<accession>A0A9P1DFR7</accession>
<name>A0A9P1DFR7_9DINO</name>
<keyword evidence="1" id="KW-1133">Transmembrane helix</keyword>
<dbReference type="EMBL" id="CAMXCT020004412">
    <property type="protein sequence ID" value="CAL1162270.1"/>
    <property type="molecule type" value="Genomic_DNA"/>
</dbReference>
<comment type="caution">
    <text evidence="3">The sequence shown here is derived from an EMBL/GenBank/DDBJ whole genome shotgun (WGS) entry which is preliminary data.</text>
</comment>
<feature type="transmembrane region" description="Helical" evidence="1">
    <location>
        <begin position="56"/>
        <end position="75"/>
    </location>
</feature>
<dbReference type="EMBL" id="CAMXCT010004412">
    <property type="protein sequence ID" value="CAI4008895.1"/>
    <property type="molecule type" value="Genomic_DNA"/>
</dbReference>
<evidence type="ECO:0000313" key="4">
    <source>
        <dbReference type="EMBL" id="CAL4796207.1"/>
    </source>
</evidence>
<dbReference type="Proteomes" id="UP001152797">
    <property type="component" value="Unassembled WGS sequence"/>
</dbReference>
<gene>
    <name evidence="3" type="ORF">C1SCF055_LOCUS34286</name>
</gene>
<evidence type="ECO:0000313" key="3">
    <source>
        <dbReference type="EMBL" id="CAI4008895.1"/>
    </source>
</evidence>
<keyword evidence="2" id="KW-0732">Signal</keyword>
<dbReference type="AlphaFoldDB" id="A0A9P1DFR7"/>
<reference evidence="3" key="1">
    <citation type="submission" date="2022-10" db="EMBL/GenBank/DDBJ databases">
        <authorList>
            <person name="Chen Y."/>
            <person name="Dougan E. K."/>
            <person name="Chan C."/>
            <person name="Rhodes N."/>
            <person name="Thang M."/>
        </authorList>
    </citation>
    <scope>NUCLEOTIDE SEQUENCE</scope>
</reference>
<keyword evidence="1" id="KW-0472">Membrane</keyword>
<organism evidence="3">
    <name type="scientific">Cladocopium goreaui</name>
    <dbReference type="NCBI Taxonomy" id="2562237"/>
    <lineage>
        <taxon>Eukaryota</taxon>
        <taxon>Sar</taxon>
        <taxon>Alveolata</taxon>
        <taxon>Dinophyceae</taxon>
        <taxon>Suessiales</taxon>
        <taxon>Symbiodiniaceae</taxon>
        <taxon>Cladocopium</taxon>
    </lineage>
</organism>
<dbReference type="EMBL" id="CAMXCT030004412">
    <property type="protein sequence ID" value="CAL4796207.1"/>
    <property type="molecule type" value="Genomic_DNA"/>
</dbReference>
<protein>
    <submittedName>
        <fullName evidence="3">Uncharacterized protein</fullName>
    </submittedName>
</protein>
<feature type="chain" id="PRO_5043271364" evidence="2">
    <location>
        <begin position="17"/>
        <end position="112"/>
    </location>
</feature>
<evidence type="ECO:0000256" key="2">
    <source>
        <dbReference type="SAM" id="SignalP"/>
    </source>
</evidence>
<sequence>MLCLLLLHCVFSSATIIRVEEVTSGVEATPVSASLQQLEAGFVPANDDGHWSNHDFLAGITFGVMSSGIIVALLLGCQADSEAIWVAGQAWICRRRCFKWLLRDAPSARLLQ</sequence>
<keyword evidence="5" id="KW-1185">Reference proteome</keyword>
<keyword evidence="1" id="KW-0812">Transmembrane</keyword>
<proteinExistence type="predicted"/>
<evidence type="ECO:0000256" key="1">
    <source>
        <dbReference type="SAM" id="Phobius"/>
    </source>
</evidence>